<proteinExistence type="predicted"/>
<dbReference type="Pfam" id="PF17111">
    <property type="entry name" value="PigL_N"/>
    <property type="match status" value="1"/>
</dbReference>
<dbReference type="EMBL" id="CP069038">
    <property type="protein sequence ID" value="QRD04051.1"/>
    <property type="molecule type" value="Genomic_DNA"/>
</dbReference>
<dbReference type="InterPro" id="IPR036770">
    <property type="entry name" value="Ankyrin_rpt-contain_sf"/>
</dbReference>
<dbReference type="VEuPathDB" id="FungiDB:JI435_127980"/>
<gene>
    <name evidence="3" type="ORF">JI435_127980</name>
</gene>
<evidence type="ECO:0000313" key="4">
    <source>
        <dbReference type="Proteomes" id="UP000663193"/>
    </source>
</evidence>
<dbReference type="PROSITE" id="PS50297">
    <property type="entry name" value="ANK_REP_REGION"/>
    <property type="match status" value="1"/>
</dbReference>
<accession>A0A7U2FEZ7</accession>
<sequence>INQGHGCVPDWHIVQTKSSNLMEGLSIAANGIAVVSIALQLTESCIKLYKFWESIEDGPQEIAAIREDLQYLISIFREIESNNGHVGDCILEGIQYCRIRIVELIAIVGKCEAGFKSNSWKQRKWTAFKAAIRSGHIQRFRESLTETKSTLTLALLHQCFVQSQTQKNTFSTGKHLLGLPQDQARVPNSEQHYLRYLPETAHKATDDALTSFERCFPPKTLATQQMKELFLHAIGQTTIATFESDSLEIFAQDTYMVDDSGAIRSRTYVYSESLRFRVRHRALKFSTILGCVWIRTTIISVPDGSGDAQQRLQCITSFSFYPSRWLQLIGIAKGLEVIMASTARSWVFNCKLTITHAVPEDSLIFDLCRSGQTRAVEILFSKGLASVMDTSPKGWKPLHFAAASGHVDLCALLIKAGADKTALVYEGPSSSIRSPISIFVACAKDIHTEARISMLRLFSDCIDISDSTSDGWTVHEWLKRTFARERVPISQNSVTWLLGATANEQYVDLTPRIAWIGLQHAVRSVICHAQHSRILQRILDLSDSDHNALNQQHFNSISSLLALKVSGQVLLPMALTAGSFLRIRGFDWAHDYMTHKQYMQALPSIYSAWCYAVLDCVETLERSMDMEFEKCLQQLGWNRQHFLDAMSHTHTDTRKITESPEDSACIRCCSDYRAFPEGLVAPHWIAVSECVRTQHAMDCICQEASEHTSSSTHAVLRDYYDRKYIGSDDAEDSDNEDSFYDAAPYAFDESFLASVNPSITFFNIATLLYRAQGRAWMGKYAVNDRLCATCFLQQENYIDHDGLIADFPPVPDHFTRIESHQ</sequence>
<evidence type="ECO:0000256" key="1">
    <source>
        <dbReference type="PROSITE-ProRule" id="PRU00023"/>
    </source>
</evidence>
<dbReference type="Gene3D" id="1.25.40.20">
    <property type="entry name" value="Ankyrin repeat-containing domain"/>
    <property type="match status" value="1"/>
</dbReference>
<protein>
    <recommendedName>
        <fullName evidence="2">Azaphilone pigments biosynthesis cluster protein L N-terminal domain-containing protein</fullName>
    </recommendedName>
</protein>
<reference evidence="4" key="1">
    <citation type="journal article" date="2021" name="BMC Genomics">
        <title>Chromosome-level genome assembly and manually-curated proteome of model necrotroph Parastagonospora nodorum Sn15 reveals a genome-wide trove of candidate effector homologs, and redundancy of virulence-related functions within an accessory chromosome.</title>
        <authorList>
            <person name="Bertazzoni S."/>
            <person name="Jones D.A.B."/>
            <person name="Phan H.T."/>
            <person name="Tan K.-C."/>
            <person name="Hane J.K."/>
        </authorList>
    </citation>
    <scope>NUCLEOTIDE SEQUENCE [LARGE SCALE GENOMIC DNA]</scope>
    <source>
        <strain evidence="4">SN15 / ATCC MYA-4574 / FGSC 10173)</strain>
    </source>
</reference>
<dbReference type="InterPro" id="IPR031348">
    <property type="entry name" value="PigL_N"/>
</dbReference>
<keyword evidence="1" id="KW-0040">ANK repeat</keyword>
<dbReference type="AlphaFoldDB" id="A0A7U2FEZ7"/>
<dbReference type="PROSITE" id="PS50088">
    <property type="entry name" value="ANK_REPEAT"/>
    <property type="match status" value="1"/>
</dbReference>
<dbReference type="Proteomes" id="UP000663193">
    <property type="component" value="Chromosome 16"/>
</dbReference>
<evidence type="ECO:0000313" key="3">
    <source>
        <dbReference type="EMBL" id="QRD04051.1"/>
    </source>
</evidence>
<keyword evidence="4" id="KW-1185">Reference proteome</keyword>
<feature type="domain" description="Azaphilone pigments biosynthesis cluster protein L N-terminal" evidence="2">
    <location>
        <begin position="23"/>
        <end position="172"/>
    </location>
</feature>
<organism evidence="3 4">
    <name type="scientific">Phaeosphaeria nodorum (strain SN15 / ATCC MYA-4574 / FGSC 10173)</name>
    <name type="common">Glume blotch fungus</name>
    <name type="synonym">Parastagonospora nodorum</name>
    <dbReference type="NCBI Taxonomy" id="321614"/>
    <lineage>
        <taxon>Eukaryota</taxon>
        <taxon>Fungi</taxon>
        <taxon>Dikarya</taxon>
        <taxon>Ascomycota</taxon>
        <taxon>Pezizomycotina</taxon>
        <taxon>Dothideomycetes</taxon>
        <taxon>Pleosporomycetidae</taxon>
        <taxon>Pleosporales</taxon>
        <taxon>Pleosporineae</taxon>
        <taxon>Phaeosphaeriaceae</taxon>
        <taxon>Parastagonospora</taxon>
    </lineage>
</organism>
<dbReference type="SUPFAM" id="SSF48403">
    <property type="entry name" value="Ankyrin repeat"/>
    <property type="match status" value="1"/>
</dbReference>
<dbReference type="InterPro" id="IPR002110">
    <property type="entry name" value="Ankyrin_rpt"/>
</dbReference>
<dbReference type="Pfam" id="PF12796">
    <property type="entry name" value="Ank_2"/>
    <property type="match status" value="1"/>
</dbReference>
<name>A0A7U2FEZ7_PHANO</name>
<feature type="non-terminal residue" evidence="3">
    <location>
        <position position="1"/>
    </location>
</feature>
<evidence type="ECO:0000259" key="2">
    <source>
        <dbReference type="Pfam" id="PF17111"/>
    </source>
</evidence>
<dbReference type="SMART" id="SM00248">
    <property type="entry name" value="ANK"/>
    <property type="match status" value="1"/>
</dbReference>
<feature type="repeat" description="ANK" evidence="1">
    <location>
        <begin position="393"/>
        <end position="419"/>
    </location>
</feature>
<dbReference type="OrthoDB" id="539213at2759"/>